<dbReference type="Proteomes" id="UP000242642">
    <property type="component" value="Unassembled WGS sequence"/>
</dbReference>
<proteinExistence type="predicted"/>
<organism evidence="1 2">
    <name type="scientific">Thorsellia anophelis DSM 18579</name>
    <dbReference type="NCBI Taxonomy" id="1123402"/>
    <lineage>
        <taxon>Bacteria</taxon>
        <taxon>Pseudomonadati</taxon>
        <taxon>Pseudomonadota</taxon>
        <taxon>Gammaproteobacteria</taxon>
        <taxon>Enterobacterales</taxon>
        <taxon>Thorselliaceae</taxon>
        <taxon>Thorsellia</taxon>
    </lineage>
</organism>
<dbReference type="EMBL" id="FOHV01000008">
    <property type="protein sequence ID" value="SET06781.1"/>
    <property type="molecule type" value="Genomic_DNA"/>
</dbReference>
<gene>
    <name evidence="1" type="ORF">SAMN02583745_01273</name>
</gene>
<protein>
    <submittedName>
        <fullName evidence="1">Uncharacterized protein</fullName>
    </submittedName>
</protein>
<dbReference type="PROSITE" id="PS51257">
    <property type="entry name" value="PROKAR_LIPOPROTEIN"/>
    <property type="match status" value="1"/>
</dbReference>
<evidence type="ECO:0000313" key="1">
    <source>
        <dbReference type="EMBL" id="SET06781.1"/>
    </source>
</evidence>
<dbReference type="STRING" id="1123402.SAMN02583745_01273"/>
<evidence type="ECO:0000313" key="2">
    <source>
        <dbReference type="Proteomes" id="UP000242642"/>
    </source>
</evidence>
<keyword evidence="2" id="KW-1185">Reference proteome</keyword>
<dbReference type="AlphaFoldDB" id="A0A1I0BJG7"/>
<name>A0A1I0BJG7_9GAMM</name>
<reference evidence="2" key="1">
    <citation type="submission" date="2016-10" db="EMBL/GenBank/DDBJ databases">
        <authorList>
            <person name="Varghese N."/>
            <person name="Submissions S."/>
        </authorList>
    </citation>
    <scope>NUCLEOTIDE SEQUENCE [LARGE SCALE GENOMIC DNA]</scope>
    <source>
        <strain evidence="2">DSM 18579</strain>
    </source>
</reference>
<sequence>MKISLSLRRITYILLILLGIVSLSACDRNKTSTTVVIDNPTDNTMQISIDGTSHNISPFQFLEIELAFGEHEMNFLDGDFHPDIDSESVHFYLIPTKKKKLLLNPSGETYVLTEQYYSNNLKEIEVKHNVIINGYEYYDDALIYNNFYINADYDYGIDKKLPDEVYLFANQDKAILKKIFRLDDYRKYYLTEWADVIKKSEEKETAPQIKNFAPFVVSHKLSYDLSHFENRKELHQLLQKYVQLQGQFPANLSNLDSFNELKQEIESLLITIKNHEDYNDSLDKSSLENISIFTFISDDIKQSSVLEDELIFFEPRPIVTN</sequence>
<dbReference type="RefSeq" id="WP_143047600.1">
    <property type="nucleotide sequence ID" value="NZ_FOHV01000008.1"/>
</dbReference>
<dbReference type="OrthoDB" id="7065605at2"/>
<accession>A0A1I0BJG7</accession>